<dbReference type="GO" id="GO:0030170">
    <property type="term" value="F:pyridoxal phosphate binding"/>
    <property type="evidence" value="ECO:0007669"/>
    <property type="project" value="TreeGrafter"/>
</dbReference>
<dbReference type="EMBL" id="LYDR01000119">
    <property type="protein sequence ID" value="ODA29846.1"/>
    <property type="molecule type" value="Genomic_DNA"/>
</dbReference>
<keyword evidence="7" id="KW-1185">Reference proteome</keyword>
<evidence type="ECO:0000256" key="2">
    <source>
        <dbReference type="ARBA" id="ARBA00010869"/>
    </source>
</evidence>
<sequence length="327" mass="34598">MSTTAVAIAPDFADILAAANRISEHVHRTAVHVSRSFNDLVGAEVFFKCENLQRAGSFKIRGAMNAVFSLDDSTARRGVVTHSSGNHAAAVALAAHERGIPAYIVVGNNAPRAKIEAVRRYGGQLTLSEPTLAAREETARRLLDSTGGTFIHPFDDPRVIAGQGTATLELLDQISGMDVILAPVSGGGLLSGTAIAAHGVSSAITVYGCEPDLANDAARSFASGNLEKNVSQATIADGLRASLSERTFGILRQHVNGIVTVSEEEIIHAMRMFWELFKLIIEPSCAVPVAALLSRRMEVAGCRVGVIITGGNVDLHALPWLRNSSTL</sequence>
<dbReference type="AlphaFoldDB" id="A0A1C3E9E7"/>
<dbReference type="FunFam" id="3.40.50.1100:FF:000007">
    <property type="entry name" value="L-threonine dehydratase catabolic TdcB"/>
    <property type="match status" value="1"/>
</dbReference>
<name>A0A1C3E9E7_9PLAN</name>
<evidence type="ECO:0000313" key="7">
    <source>
        <dbReference type="Proteomes" id="UP000094828"/>
    </source>
</evidence>
<evidence type="ECO:0000256" key="1">
    <source>
        <dbReference type="ARBA" id="ARBA00001933"/>
    </source>
</evidence>
<dbReference type="CDD" id="cd01562">
    <property type="entry name" value="Thr-dehyd"/>
    <property type="match status" value="1"/>
</dbReference>
<keyword evidence="3" id="KW-0663">Pyridoxal phosphate</keyword>
<evidence type="ECO:0000313" key="6">
    <source>
        <dbReference type="EMBL" id="ODA29846.1"/>
    </source>
</evidence>
<dbReference type="GO" id="GO:0070179">
    <property type="term" value="P:D-serine biosynthetic process"/>
    <property type="evidence" value="ECO:0007669"/>
    <property type="project" value="TreeGrafter"/>
</dbReference>
<feature type="domain" description="Tryptophan synthase beta chain-like PALP" evidence="5">
    <location>
        <begin position="22"/>
        <end position="310"/>
    </location>
</feature>
<dbReference type="Pfam" id="PF00291">
    <property type="entry name" value="PALP"/>
    <property type="match status" value="1"/>
</dbReference>
<reference evidence="6 7" key="1">
    <citation type="submission" date="2016-05" db="EMBL/GenBank/DDBJ databases">
        <title>Genomic and physiological characterization of Planctopirus sp. isolated from fresh water lake.</title>
        <authorList>
            <person name="Subhash Y."/>
            <person name="Ramana C."/>
        </authorList>
    </citation>
    <scope>NUCLEOTIDE SEQUENCE [LARGE SCALE GENOMIC DNA]</scope>
    <source>
        <strain evidence="6 7">JC280</strain>
    </source>
</reference>
<keyword evidence="4" id="KW-0456">Lyase</keyword>
<dbReference type="PANTHER" id="PTHR43050:SF1">
    <property type="entry name" value="SERINE RACEMASE"/>
    <property type="match status" value="1"/>
</dbReference>
<dbReference type="InterPro" id="IPR001926">
    <property type="entry name" value="TrpB-like_PALP"/>
</dbReference>
<dbReference type="FunFam" id="3.40.50.1100:FF:000005">
    <property type="entry name" value="Threonine dehydratase catabolic"/>
    <property type="match status" value="1"/>
</dbReference>
<evidence type="ECO:0000259" key="5">
    <source>
        <dbReference type="Pfam" id="PF00291"/>
    </source>
</evidence>
<gene>
    <name evidence="6" type="ORF">A6X21_07185</name>
</gene>
<dbReference type="GO" id="GO:0030378">
    <property type="term" value="F:serine racemase activity"/>
    <property type="evidence" value="ECO:0007669"/>
    <property type="project" value="TreeGrafter"/>
</dbReference>
<comment type="caution">
    <text evidence="6">The sequence shown here is derived from an EMBL/GenBank/DDBJ whole genome shotgun (WGS) entry which is preliminary data.</text>
</comment>
<protein>
    <submittedName>
        <fullName evidence="6">Serine dehydratase</fullName>
    </submittedName>
</protein>
<dbReference type="OrthoDB" id="9811476at2"/>
<accession>A0A1C3E9E7</accession>
<comment type="cofactor">
    <cofactor evidence="1">
        <name>pyridoxal 5'-phosphate</name>
        <dbReference type="ChEBI" id="CHEBI:597326"/>
    </cofactor>
</comment>
<dbReference type="STRING" id="1841610.A6X21_07185"/>
<dbReference type="GO" id="GO:0018114">
    <property type="term" value="F:threonine racemase activity"/>
    <property type="evidence" value="ECO:0007669"/>
    <property type="project" value="TreeGrafter"/>
</dbReference>
<dbReference type="GO" id="GO:0003941">
    <property type="term" value="F:L-serine ammonia-lyase activity"/>
    <property type="evidence" value="ECO:0007669"/>
    <property type="project" value="TreeGrafter"/>
</dbReference>
<dbReference type="SUPFAM" id="SSF53686">
    <property type="entry name" value="Tryptophan synthase beta subunit-like PLP-dependent enzymes"/>
    <property type="match status" value="1"/>
</dbReference>
<dbReference type="Proteomes" id="UP000094828">
    <property type="component" value="Unassembled WGS sequence"/>
</dbReference>
<dbReference type="Gene3D" id="3.40.50.1100">
    <property type="match status" value="2"/>
</dbReference>
<dbReference type="PANTHER" id="PTHR43050">
    <property type="entry name" value="SERINE / THREONINE RACEMASE FAMILY MEMBER"/>
    <property type="match status" value="1"/>
</dbReference>
<evidence type="ECO:0000256" key="3">
    <source>
        <dbReference type="ARBA" id="ARBA00022898"/>
    </source>
</evidence>
<dbReference type="InterPro" id="IPR036052">
    <property type="entry name" value="TrpB-like_PALP_sf"/>
</dbReference>
<comment type="similarity">
    <text evidence="2">Belongs to the serine/threonine dehydratase family.</text>
</comment>
<proteinExistence type="inferred from homology"/>
<dbReference type="GO" id="GO:0000287">
    <property type="term" value="F:magnesium ion binding"/>
    <property type="evidence" value="ECO:0007669"/>
    <property type="project" value="TreeGrafter"/>
</dbReference>
<evidence type="ECO:0000256" key="4">
    <source>
        <dbReference type="ARBA" id="ARBA00023239"/>
    </source>
</evidence>
<organism evidence="6 7">
    <name type="scientific">Planctopirus hydrillae</name>
    <dbReference type="NCBI Taxonomy" id="1841610"/>
    <lineage>
        <taxon>Bacteria</taxon>
        <taxon>Pseudomonadati</taxon>
        <taxon>Planctomycetota</taxon>
        <taxon>Planctomycetia</taxon>
        <taxon>Planctomycetales</taxon>
        <taxon>Planctomycetaceae</taxon>
        <taxon>Planctopirus</taxon>
    </lineage>
</organism>
<dbReference type="GO" id="GO:0005524">
    <property type="term" value="F:ATP binding"/>
    <property type="evidence" value="ECO:0007669"/>
    <property type="project" value="TreeGrafter"/>
</dbReference>